<accession>A0A6P1SV07</accession>
<comment type="catalytic activity">
    <reaction evidence="1">
        <text>3-hydroxy-2-methylpropanoyl-CoA + H2O = 3-hydroxy-2-methylpropanoate + CoA + H(+)</text>
        <dbReference type="Rhea" id="RHEA:20888"/>
        <dbReference type="ChEBI" id="CHEBI:11805"/>
        <dbReference type="ChEBI" id="CHEBI:15377"/>
        <dbReference type="ChEBI" id="CHEBI:15378"/>
        <dbReference type="ChEBI" id="CHEBI:57287"/>
        <dbReference type="ChEBI" id="CHEBI:57340"/>
        <dbReference type="EC" id="3.1.2.4"/>
    </reaction>
</comment>
<dbReference type="EC" id="3.1.2.4" evidence="2"/>
<dbReference type="SUPFAM" id="SSF52096">
    <property type="entry name" value="ClpP/crotonase"/>
    <property type="match status" value="1"/>
</dbReference>
<evidence type="ECO:0000313" key="6">
    <source>
        <dbReference type="Proteomes" id="UP000464495"/>
    </source>
</evidence>
<keyword evidence="6" id="KW-1185">Reference proteome</keyword>
<dbReference type="Gene3D" id="3.90.226.10">
    <property type="entry name" value="2-enoyl-CoA Hydratase, Chain A, domain 1"/>
    <property type="match status" value="1"/>
</dbReference>
<dbReference type="InterPro" id="IPR029045">
    <property type="entry name" value="ClpP/crotonase-like_dom_sf"/>
</dbReference>
<evidence type="ECO:0000256" key="1">
    <source>
        <dbReference type="ARBA" id="ARBA00001709"/>
    </source>
</evidence>
<dbReference type="NCBIfam" id="NF004127">
    <property type="entry name" value="PRK05617.1"/>
    <property type="match status" value="1"/>
</dbReference>
<dbReference type="KEGG" id="amaq:GO499_04630"/>
<dbReference type="EMBL" id="CP046620">
    <property type="protein sequence ID" value="QHQ34524.1"/>
    <property type="molecule type" value="Genomic_DNA"/>
</dbReference>
<dbReference type="RefSeq" id="WP_161861093.1">
    <property type="nucleotide sequence ID" value="NZ_CP046620.1"/>
</dbReference>
<organism evidence="5 6">
    <name type="scientific">Algicella marina</name>
    <dbReference type="NCBI Taxonomy" id="2683284"/>
    <lineage>
        <taxon>Bacteria</taxon>
        <taxon>Pseudomonadati</taxon>
        <taxon>Pseudomonadota</taxon>
        <taxon>Alphaproteobacteria</taxon>
        <taxon>Rhodobacterales</taxon>
        <taxon>Paracoccaceae</taxon>
        <taxon>Algicella</taxon>
    </lineage>
</organism>
<dbReference type="GO" id="GO:0006574">
    <property type="term" value="P:L-valine catabolic process"/>
    <property type="evidence" value="ECO:0007669"/>
    <property type="project" value="TreeGrafter"/>
</dbReference>
<dbReference type="CDD" id="cd06558">
    <property type="entry name" value="crotonase-like"/>
    <property type="match status" value="1"/>
</dbReference>
<proteinExistence type="predicted"/>
<dbReference type="GO" id="GO:0003860">
    <property type="term" value="F:3-hydroxyisobutyryl-CoA hydrolase activity"/>
    <property type="evidence" value="ECO:0007669"/>
    <property type="project" value="UniProtKB-EC"/>
</dbReference>
<protein>
    <recommendedName>
        <fullName evidence="2">3-hydroxyisobutyryl-CoA hydrolase</fullName>
        <ecNumber evidence="2">3.1.2.4</ecNumber>
    </recommendedName>
</protein>
<keyword evidence="3" id="KW-0378">Hydrolase</keyword>
<reference evidence="5 6" key="1">
    <citation type="submission" date="2019-12" db="EMBL/GenBank/DDBJ databases">
        <title>Complete genome sequence of Algicella marina strain 9Alg 56(T) isolated from the red alga Tichocarpus crinitus.</title>
        <authorList>
            <person name="Kim S.-G."/>
            <person name="Nedashkovskaya O.I."/>
        </authorList>
    </citation>
    <scope>NUCLEOTIDE SEQUENCE [LARGE SCALE GENOMIC DNA]</scope>
    <source>
        <strain evidence="5 6">9Alg 56</strain>
    </source>
</reference>
<evidence type="ECO:0000256" key="2">
    <source>
        <dbReference type="ARBA" id="ARBA00011915"/>
    </source>
</evidence>
<dbReference type="AlphaFoldDB" id="A0A6P1SV07"/>
<sequence length="342" mass="37240">MSDIDIRRSGRAGRVTLTRPKALNALTYEMATQIETALDAWADDAAIACVIIDAEGEKAFCAGGDLAAMYDTASRGDFAYGRRFWQDEYRLNAKIFDFPKPYIAFCQGFTMGGGVGISLHGSHRIVCESSRISMPECGIGLVPDVGGSLLLARAPGRLGEYLGLTAHQMDASDALLAGFADYFIPEAKWPALIATLEETGDWSAVDAAAENPPNGALTTHRAEIDLGFAGATVPDILRGLAPGAFAAKTETAIRRCSPLSVACTLELVRRVRAFDHIRPALEMEYRFTYRSAEEGDFVEGIRAMIIDKDRQPKWKHESVEAVPQMDMVRMLIPLGDDTLDLD</sequence>
<dbReference type="GO" id="GO:0016853">
    <property type="term" value="F:isomerase activity"/>
    <property type="evidence" value="ECO:0007669"/>
    <property type="project" value="UniProtKB-KW"/>
</dbReference>
<evidence type="ECO:0000256" key="3">
    <source>
        <dbReference type="ARBA" id="ARBA00022801"/>
    </source>
</evidence>
<keyword evidence="5" id="KW-0413">Isomerase</keyword>
<evidence type="ECO:0000259" key="4">
    <source>
        <dbReference type="Pfam" id="PF16113"/>
    </source>
</evidence>
<dbReference type="Pfam" id="PF16113">
    <property type="entry name" value="ECH_2"/>
    <property type="match status" value="1"/>
</dbReference>
<gene>
    <name evidence="5" type="ORF">GO499_04630</name>
</gene>
<dbReference type="Proteomes" id="UP000464495">
    <property type="component" value="Chromosome"/>
</dbReference>
<dbReference type="GO" id="GO:0005829">
    <property type="term" value="C:cytosol"/>
    <property type="evidence" value="ECO:0007669"/>
    <property type="project" value="TreeGrafter"/>
</dbReference>
<evidence type="ECO:0000313" key="5">
    <source>
        <dbReference type="EMBL" id="QHQ34524.1"/>
    </source>
</evidence>
<dbReference type="PANTHER" id="PTHR43176:SF3">
    <property type="entry name" value="3-HYDROXYISOBUTYRYL-COA HYDROLASE, MITOCHONDRIAL"/>
    <property type="match status" value="1"/>
</dbReference>
<dbReference type="PANTHER" id="PTHR43176">
    <property type="entry name" value="3-HYDROXYISOBUTYRYL-COA HYDROLASE-RELATED"/>
    <property type="match status" value="1"/>
</dbReference>
<name>A0A6P1SV07_9RHOB</name>
<feature type="domain" description="Enoyl-CoA hydratase/isomerase" evidence="4">
    <location>
        <begin position="13"/>
        <end position="328"/>
    </location>
</feature>
<dbReference type="InterPro" id="IPR032259">
    <property type="entry name" value="HIBYL-CoA-H"/>
</dbReference>
<dbReference type="InterPro" id="IPR045004">
    <property type="entry name" value="ECH_dom"/>
</dbReference>